<dbReference type="InterPro" id="IPR004148">
    <property type="entry name" value="BAR_dom"/>
</dbReference>
<keyword evidence="2 3" id="KW-0862">Zinc</keyword>
<keyword evidence="6" id="KW-1185">Reference proteome</keyword>
<gene>
    <name evidence="5" type="ORF">GDO54_005673</name>
</gene>
<comment type="activity regulation">
    <text evidence="3">GAP activity stimulated by phosphatidylinositol 4,5-bisphosphate (PIP2) and phosphatidic acid.</text>
</comment>
<reference evidence="5" key="1">
    <citation type="thesis" date="2020" institute="ProQuest LLC" country="789 East Eisenhower Parkway, Ann Arbor, MI, USA">
        <title>Comparative Genomics and Chromosome Evolution.</title>
        <authorList>
            <person name="Mudd A.B."/>
        </authorList>
    </citation>
    <scope>NUCLEOTIDE SEQUENCE</scope>
    <source>
        <strain evidence="5">1538</strain>
        <tissue evidence="5">Blood</tissue>
    </source>
</reference>
<evidence type="ECO:0000256" key="3">
    <source>
        <dbReference type="RuleBase" id="RU369028"/>
    </source>
</evidence>
<keyword evidence="1 3" id="KW-0479">Metal-binding</keyword>
<proteinExistence type="predicted"/>
<sequence length="277" mass="32190">MEVVESEVFDLESRLEKLVKLSSHMVDGGRHYCNSSRQFVCSLRDLSNHSKEDAMLKECLERFSDSLDKIIDNHMELLDSIQQSFKQKLHHLLKEDLRSFRDSRKELERCREGLESSLNHNAEISRKKAQEVQEAAVGVQTSRKAFRERVLDYTLQINVIQGKKKFDILEFMLQLIDAQTCFLTQSHTVLHNVEEYRKGLAAQVHQTVLQGAREQRDLEQKLISMKHKDVSDEDAVYQGEGENSEIVIEGYLFKRASNTFKTWSRRWIVGKGNEAKC</sequence>
<comment type="function">
    <text evidence="3">GTPase-activating protein for the ADP ribosylation factor family.</text>
</comment>
<dbReference type="EMBL" id="DYDO01000002">
    <property type="protein sequence ID" value="DBA29602.1"/>
    <property type="molecule type" value="Genomic_DNA"/>
</dbReference>
<evidence type="ECO:0000256" key="2">
    <source>
        <dbReference type="ARBA" id="ARBA00022833"/>
    </source>
</evidence>
<comment type="subcellular location">
    <subcellularLocation>
        <location evidence="3">Endosome membrane</location>
        <topology evidence="3">Peripheral membrane protein</topology>
    </subcellularLocation>
</comment>
<dbReference type="GO" id="GO:0008270">
    <property type="term" value="F:zinc ion binding"/>
    <property type="evidence" value="ECO:0007669"/>
    <property type="project" value="UniProtKB-KW"/>
</dbReference>
<dbReference type="PANTHER" id="PTHR23180:SF197">
    <property type="entry name" value="ARF-GAP WITH COILED-COIL, ANK REPEAT AND PH DOMAIN-CONTAINING PROTEIN 1"/>
    <property type="match status" value="1"/>
</dbReference>
<keyword evidence="3" id="KW-0040">ANK repeat</keyword>
<dbReference type="Gene3D" id="1.20.1270.60">
    <property type="entry name" value="Arfaptin homology (AH) domain/BAR domain"/>
    <property type="match status" value="1"/>
</dbReference>
<organism evidence="5 6">
    <name type="scientific">Pyxicephalus adspersus</name>
    <name type="common">African bullfrog</name>
    <dbReference type="NCBI Taxonomy" id="30357"/>
    <lineage>
        <taxon>Eukaryota</taxon>
        <taxon>Metazoa</taxon>
        <taxon>Chordata</taxon>
        <taxon>Craniata</taxon>
        <taxon>Vertebrata</taxon>
        <taxon>Euteleostomi</taxon>
        <taxon>Amphibia</taxon>
        <taxon>Batrachia</taxon>
        <taxon>Anura</taxon>
        <taxon>Neobatrachia</taxon>
        <taxon>Ranoidea</taxon>
        <taxon>Pyxicephalidae</taxon>
        <taxon>Pyxicephalinae</taxon>
        <taxon>Pyxicephalus</taxon>
    </lineage>
</organism>
<dbReference type="AlphaFoldDB" id="A0AAV3B397"/>
<name>A0AAV3B397_PYXAD</name>
<keyword evidence="3" id="KW-0863">Zinc-finger</keyword>
<dbReference type="Proteomes" id="UP001181693">
    <property type="component" value="Unassembled WGS sequence"/>
</dbReference>
<feature type="domain" description="PH" evidence="4">
    <location>
        <begin position="245"/>
        <end position="277"/>
    </location>
</feature>
<dbReference type="PROSITE" id="PS50003">
    <property type="entry name" value="PH_DOMAIN"/>
    <property type="match status" value="1"/>
</dbReference>
<comment type="domain">
    <text evidence="3">PH domain binds phospholipids including phosphatidic acid, phosphatidylinositol 3-phosphate, phosphatidylinositol 3,5-bisphosphate (PIP2) and phosphatidylinositol 3,4,5-trisphosphate (PIP3). May mediate protein binding to PIP2 or PIP3 containing membranes.</text>
</comment>
<keyword evidence="3" id="KW-0967">Endosome</keyword>
<dbReference type="InterPro" id="IPR001849">
    <property type="entry name" value="PH_domain"/>
</dbReference>
<evidence type="ECO:0000313" key="5">
    <source>
        <dbReference type="EMBL" id="DBA29602.1"/>
    </source>
</evidence>
<dbReference type="GO" id="GO:0005096">
    <property type="term" value="F:GTPase activator activity"/>
    <property type="evidence" value="ECO:0007669"/>
    <property type="project" value="UniProtKB-KW"/>
</dbReference>
<evidence type="ECO:0000256" key="1">
    <source>
        <dbReference type="ARBA" id="ARBA00022723"/>
    </source>
</evidence>
<comment type="domain">
    <text evidence="3">The BAR domain mediates homodimerization, it can neither bind membrane nor impart curvature, but instead requires the neighboring PH domain to achieve these functions.</text>
</comment>
<dbReference type="PANTHER" id="PTHR23180">
    <property type="entry name" value="CENTAURIN/ARF"/>
    <property type="match status" value="1"/>
</dbReference>
<dbReference type="Gene3D" id="2.30.29.30">
    <property type="entry name" value="Pleckstrin-homology domain (PH domain)/Phosphotyrosine-binding domain (PTB)"/>
    <property type="match status" value="1"/>
</dbReference>
<evidence type="ECO:0000259" key="4">
    <source>
        <dbReference type="PROSITE" id="PS50003"/>
    </source>
</evidence>
<dbReference type="InterPro" id="IPR045258">
    <property type="entry name" value="ACAP1/2/3-like"/>
</dbReference>
<protein>
    <recommendedName>
        <fullName evidence="3">Arf-GAP with coiled-coil, ANK repeat and PH domain-containing protein</fullName>
        <shortName evidence="3">Cnt-b</shortName>
    </recommendedName>
    <alternativeName>
        <fullName evidence="3">Centaurin-beta</fullName>
    </alternativeName>
</protein>
<dbReference type="SUPFAM" id="SSF103657">
    <property type="entry name" value="BAR/IMD domain-like"/>
    <property type="match status" value="1"/>
</dbReference>
<dbReference type="Pfam" id="PF16746">
    <property type="entry name" value="BAR_3"/>
    <property type="match status" value="1"/>
</dbReference>
<dbReference type="InterPro" id="IPR027267">
    <property type="entry name" value="AH/BAR_dom_sf"/>
</dbReference>
<evidence type="ECO:0000313" key="6">
    <source>
        <dbReference type="Proteomes" id="UP001181693"/>
    </source>
</evidence>
<comment type="caution">
    <text evidence="5">The sequence shown here is derived from an EMBL/GenBank/DDBJ whole genome shotgun (WGS) entry which is preliminary data.</text>
</comment>
<dbReference type="InterPro" id="IPR011993">
    <property type="entry name" value="PH-like_dom_sf"/>
</dbReference>
<keyword evidence="3" id="KW-0677">Repeat</keyword>
<keyword evidence="3" id="KW-0343">GTPase activation</keyword>
<accession>A0AAV3B397</accession>
<dbReference type="GO" id="GO:0010008">
    <property type="term" value="C:endosome membrane"/>
    <property type="evidence" value="ECO:0007669"/>
    <property type="project" value="UniProtKB-SubCell"/>
</dbReference>